<reference evidence="2" key="1">
    <citation type="submission" date="2022-05" db="EMBL/GenBank/DDBJ databases">
        <title>Jatrophihabitans sp. SB3-54 whole genome sequence.</title>
        <authorList>
            <person name="Suh M.K."/>
            <person name="Eom M.K."/>
            <person name="Kim J.S."/>
            <person name="Kim H.S."/>
            <person name="Do H.E."/>
            <person name="Shin Y.K."/>
            <person name="Lee J.-S."/>
        </authorList>
    </citation>
    <scope>NUCLEOTIDE SEQUENCE</scope>
    <source>
        <strain evidence="2">SB3-54</strain>
    </source>
</reference>
<dbReference type="EMBL" id="CP097463">
    <property type="protein sequence ID" value="WAX55917.1"/>
    <property type="molecule type" value="Genomic_DNA"/>
</dbReference>
<gene>
    <name evidence="2" type="ORF">M6B22_15415</name>
</gene>
<dbReference type="Proteomes" id="UP001164693">
    <property type="component" value="Chromosome"/>
</dbReference>
<keyword evidence="3" id="KW-1185">Reference proteome</keyword>
<proteinExistence type="predicted"/>
<protein>
    <submittedName>
        <fullName evidence="2">DUF4012 domain-containing protein</fullName>
    </submittedName>
</protein>
<organism evidence="2 3">
    <name type="scientific">Jatrophihabitans cynanchi</name>
    <dbReference type="NCBI Taxonomy" id="2944128"/>
    <lineage>
        <taxon>Bacteria</taxon>
        <taxon>Bacillati</taxon>
        <taxon>Actinomycetota</taxon>
        <taxon>Actinomycetes</taxon>
        <taxon>Jatrophihabitantales</taxon>
        <taxon>Jatrophihabitantaceae</taxon>
        <taxon>Jatrophihabitans</taxon>
    </lineage>
</organism>
<evidence type="ECO:0000313" key="2">
    <source>
        <dbReference type="EMBL" id="WAX55917.1"/>
    </source>
</evidence>
<keyword evidence="1" id="KW-1133">Transmembrane helix</keyword>
<sequence length="595" mass="62079">MRLALNRGRAEARPRGRLILLLLGWSALAVALVGVIWVMVTALLARSQLNTVRSELPKLRAALTAGDMGAARSLAANITTHAARAHELSTGPAWWVSANLPVLGTPLHTARVIAEQADGVGTNVLPGVIKLAQDVADMPHLRNSTIDLGRLAAAAPGLHSAAAAAHEAAQTVSATAGSWLGAVSSARNSVSDALTRLDAELSGADRTVQVLLPMLGQSGQQRYFIGFMNEAESRGLGGIPGAFAIVTADHGKITFTHFGSDDELHGVRAKVDLGSEFDARYKQDDPTGVIQNSNLSPDFSYAARIWAGMWQAKTGQQINGALAVDPTALSYLLKVTGPATLPDGTRLDAADVVALTQQKQYKMFSSESAADKEARKAYLATLAKAAADKIAHGGNGTAMVRALSHAARERRLVVWSADPTVEKLIVEGGWAGVLDAGGGPFSGFVVNNAAGSKLDYYLDRTMTYTRSGCGANSTSVATFTVTNSAPSTGLPRYVTIRADTPPKGAEPGDNRLLVTYYGSAGATVRSVAIDGKAVTLASIQENGLVTVTADLELPAGATRTVTVVTDDPASTAPVTILRQPLVNPVTVSTHEQACT</sequence>
<feature type="transmembrane region" description="Helical" evidence="1">
    <location>
        <begin position="20"/>
        <end position="45"/>
    </location>
</feature>
<name>A0ABY7JTN0_9ACTN</name>
<keyword evidence="1" id="KW-0472">Membrane</keyword>
<dbReference type="Pfam" id="PF13196">
    <property type="entry name" value="DUF4012"/>
    <property type="match status" value="1"/>
</dbReference>
<dbReference type="RefSeq" id="WP_269442442.1">
    <property type="nucleotide sequence ID" value="NZ_CP097463.1"/>
</dbReference>
<accession>A0ABY7JTN0</accession>
<evidence type="ECO:0000313" key="3">
    <source>
        <dbReference type="Proteomes" id="UP001164693"/>
    </source>
</evidence>
<evidence type="ECO:0000256" key="1">
    <source>
        <dbReference type="SAM" id="Phobius"/>
    </source>
</evidence>
<keyword evidence="1" id="KW-0812">Transmembrane</keyword>
<dbReference type="InterPro" id="IPR025101">
    <property type="entry name" value="DUF4012"/>
</dbReference>